<name>A0A318YW55_ASPNB</name>
<proteinExistence type="predicted"/>
<reference evidence="2" key="1">
    <citation type="submission" date="2016-12" db="EMBL/GenBank/DDBJ databases">
        <title>The genomes of Aspergillus section Nigri reveals drivers in fungal speciation.</title>
        <authorList>
            <consortium name="DOE Joint Genome Institute"/>
            <person name="Vesth T.C."/>
            <person name="Nybo J."/>
            <person name="Theobald S."/>
            <person name="Brandl J."/>
            <person name="Frisvad J.C."/>
            <person name="Nielsen K.F."/>
            <person name="Lyhne E.K."/>
            <person name="Kogle M.E."/>
            <person name="Kuo A."/>
            <person name="Riley R."/>
            <person name="Clum A."/>
            <person name="Nolan M."/>
            <person name="Lipzen A."/>
            <person name="Salamov A."/>
            <person name="Henrissat B."/>
            <person name="Wiebenga A."/>
            <person name="De Vries R.P."/>
            <person name="Grigoriev I.V."/>
            <person name="Mortensen U.H."/>
            <person name="Andersen M.R."/>
            <person name="Baker S.E."/>
        </authorList>
    </citation>
    <scope>NUCLEOTIDE SEQUENCE [LARGE SCALE GENOMIC DNA]</scope>
    <source>
        <strain evidence="2">CBS 115656</strain>
    </source>
</reference>
<protein>
    <submittedName>
        <fullName evidence="2">Uncharacterized protein</fullName>
    </submittedName>
</protein>
<dbReference type="GeneID" id="37130329"/>
<evidence type="ECO:0000313" key="2">
    <source>
        <dbReference type="EMBL" id="PYH39101.1"/>
    </source>
</evidence>
<sequence>MAPTTSETTRALRSHSNMPQATRTPQQLFYYLKDRILQANGPDYLEMEGIPPATGHLVARSLSEDGDVERKSVIMGYNSITQTFSVNMPNGLHNCCLSWATEQHKDAFMQGFFAPGEARHVRLCGTDRFDNFLPPYTASYKEPDAFIINPASGSPLPSIVTESGYSESVRKLYDHKDLWLQGGAPHVNVVILLKWYKRIRNRIAGWVELHRRGVGVPLRITLFPAPPSGTPPQHLTLFRSDLYPGGVVPAGRNANDAWEWSIDILREHARDAMRREGLVPV</sequence>
<organism evidence="2 3">
    <name type="scientific">Aspergillus neoniger (strain CBS 115656)</name>
    <dbReference type="NCBI Taxonomy" id="1448310"/>
    <lineage>
        <taxon>Eukaryota</taxon>
        <taxon>Fungi</taxon>
        <taxon>Dikarya</taxon>
        <taxon>Ascomycota</taxon>
        <taxon>Pezizomycotina</taxon>
        <taxon>Eurotiomycetes</taxon>
        <taxon>Eurotiomycetidae</taxon>
        <taxon>Eurotiales</taxon>
        <taxon>Aspergillaceae</taxon>
        <taxon>Aspergillus</taxon>
        <taxon>Aspergillus subgen. Circumdati</taxon>
    </lineage>
</organism>
<dbReference type="RefSeq" id="XP_025484579.1">
    <property type="nucleotide sequence ID" value="XM_025627873.1"/>
</dbReference>
<dbReference type="Proteomes" id="UP000247647">
    <property type="component" value="Unassembled WGS sequence"/>
</dbReference>
<evidence type="ECO:0000313" key="3">
    <source>
        <dbReference type="Proteomes" id="UP000247647"/>
    </source>
</evidence>
<accession>A0A318YW55</accession>
<gene>
    <name evidence="2" type="ORF">BO87DRAFT_437955</name>
</gene>
<keyword evidence="3" id="KW-1185">Reference proteome</keyword>
<dbReference type="AlphaFoldDB" id="A0A318YW55"/>
<evidence type="ECO:0000256" key="1">
    <source>
        <dbReference type="SAM" id="MobiDB-lite"/>
    </source>
</evidence>
<dbReference type="EMBL" id="KZ821446">
    <property type="protein sequence ID" value="PYH39101.1"/>
    <property type="molecule type" value="Genomic_DNA"/>
</dbReference>
<feature type="region of interest" description="Disordered" evidence="1">
    <location>
        <begin position="1"/>
        <end position="21"/>
    </location>
</feature>
<dbReference type="OrthoDB" id="76567at2759"/>